<feature type="region of interest" description="Disordered" evidence="4">
    <location>
        <begin position="474"/>
        <end position="519"/>
    </location>
</feature>
<reference evidence="7" key="1">
    <citation type="journal article" date="2019" name="Int. J. Syst. Evol. Microbiol.">
        <title>The Global Catalogue of Microorganisms (GCM) 10K type strain sequencing project: providing services to taxonomists for standard genome sequencing and annotation.</title>
        <authorList>
            <consortium name="The Broad Institute Genomics Platform"/>
            <consortium name="The Broad Institute Genome Sequencing Center for Infectious Disease"/>
            <person name="Wu L."/>
            <person name="Ma J."/>
        </authorList>
    </citation>
    <scope>NUCLEOTIDE SEQUENCE [LARGE SCALE GENOMIC DNA]</scope>
    <source>
        <strain evidence="7">JCM 6923</strain>
    </source>
</reference>
<evidence type="ECO:0000259" key="5">
    <source>
        <dbReference type="SMART" id="SM00534"/>
    </source>
</evidence>
<evidence type="ECO:0000313" key="7">
    <source>
        <dbReference type="Proteomes" id="UP001501721"/>
    </source>
</evidence>
<dbReference type="InterPro" id="IPR000432">
    <property type="entry name" value="DNA_mismatch_repair_MutS_C"/>
</dbReference>
<keyword evidence="3" id="KW-0238">DNA-binding</keyword>
<evidence type="ECO:0000256" key="3">
    <source>
        <dbReference type="ARBA" id="ARBA00023125"/>
    </source>
</evidence>
<evidence type="ECO:0000256" key="2">
    <source>
        <dbReference type="ARBA" id="ARBA00022840"/>
    </source>
</evidence>
<evidence type="ECO:0000256" key="1">
    <source>
        <dbReference type="ARBA" id="ARBA00022741"/>
    </source>
</evidence>
<dbReference type="InterPro" id="IPR045076">
    <property type="entry name" value="MutS"/>
</dbReference>
<dbReference type="SUPFAM" id="SSF52540">
    <property type="entry name" value="P-loop containing nucleoside triphosphate hydrolases"/>
    <property type="match status" value="1"/>
</dbReference>
<dbReference type="Gene3D" id="3.40.50.300">
    <property type="entry name" value="P-loop containing nucleotide triphosphate hydrolases"/>
    <property type="match status" value="1"/>
</dbReference>
<dbReference type="Pfam" id="PF00488">
    <property type="entry name" value="MutS_V"/>
    <property type="match status" value="1"/>
</dbReference>
<feature type="compositionally biased region" description="Basic and acidic residues" evidence="4">
    <location>
        <begin position="502"/>
        <end position="519"/>
    </location>
</feature>
<protein>
    <submittedName>
        <fullName evidence="6">DNA mismatch repair protein MutS</fullName>
    </submittedName>
</protein>
<organism evidence="6 7">
    <name type="scientific">Streptomyces graminearus</name>
    <dbReference type="NCBI Taxonomy" id="284030"/>
    <lineage>
        <taxon>Bacteria</taxon>
        <taxon>Bacillati</taxon>
        <taxon>Actinomycetota</taxon>
        <taxon>Actinomycetes</taxon>
        <taxon>Kitasatosporales</taxon>
        <taxon>Streptomycetaceae</taxon>
        <taxon>Streptomyces</taxon>
    </lineage>
</organism>
<comment type="caution">
    <text evidence="6">The sequence shown here is derived from an EMBL/GenBank/DDBJ whole genome shotgun (WGS) entry which is preliminary data.</text>
</comment>
<dbReference type="PANTHER" id="PTHR11361">
    <property type="entry name" value="DNA MISMATCH REPAIR PROTEIN MUTS FAMILY MEMBER"/>
    <property type="match status" value="1"/>
</dbReference>
<evidence type="ECO:0000313" key="6">
    <source>
        <dbReference type="EMBL" id="GAA2489352.1"/>
    </source>
</evidence>
<dbReference type="PANTHER" id="PTHR11361:SF34">
    <property type="entry name" value="DNA MISMATCH REPAIR PROTEIN MSH1, MITOCHONDRIAL"/>
    <property type="match status" value="1"/>
</dbReference>
<keyword evidence="1" id="KW-0547">Nucleotide-binding</keyword>
<dbReference type="EMBL" id="BAAATL010000016">
    <property type="protein sequence ID" value="GAA2489352.1"/>
    <property type="molecule type" value="Genomic_DNA"/>
</dbReference>
<gene>
    <name evidence="6" type="ORF">GCM10010422_39610</name>
</gene>
<proteinExistence type="predicted"/>
<dbReference type="SMART" id="SM00534">
    <property type="entry name" value="MUTSac"/>
    <property type="match status" value="1"/>
</dbReference>
<sequence>MKACLLHAEGDPDRDAPFGPEAADLTRDLGLDTLFDAMAQGDAFLRNVARRVVLTSLTDPAAIVYRQQILRDWLRHPDLLRQMFGLVVETIAAERRVWPTFLRSPDSVLRRAVQMMDIFTGQLRALRKIGDEHAAEVESPGLVRFFDMLRTELDDAYFHVMDEHLRRLKFKNGVLVSCGLGQGCKGHDFVLRRPNPRPGWRERLTTGGPPAYTYRLPDRDEAGSRALAELRDRGLDLAADALARSADHILSFFTMLSLELGFYVCCLNLHQKLTAEGEPSCLPVPLPTGRPALNCRGLYDICLSLRREERVVGNDVDADGTPLIVVTGANEGGKSTFLRSVGLAQLMMQAGMFVAADSFTADVRTGLFTHYRREEDAGMRSGKLDEELARLSDVVGWMTPGAMVLFNESFAATNEREGSEIGRQIIRALVESGVKVLLVTHLFDLARSLYERPPAEGGVFLRARRRTDGRRTFRLQPGAPLPTSFGDDLYRDVFGEPARPSRPPDEVRAALRRDRAGDR</sequence>
<evidence type="ECO:0000256" key="4">
    <source>
        <dbReference type="SAM" id="MobiDB-lite"/>
    </source>
</evidence>
<dbReference type="InterPro" id="IPR027417">
    <property type="entry name" value="P-loop_NTPase"/>
</dbReference>
<accession>A0ABP5Z6E9</accession>
<keyword evidence="7" id="KW-1185">Reference proteome</keyword>
<name>A0ABP5Z6E9_9ACTN</name>
<feature type="domain" description="DNA mismatch repair proteins mutS family" evidence="5">
    <location>
        <begin position="321"/>
        <end position="515"/>
    </location>
</feature>
<keyword evidence="2" id="KW-0067">ATP-binding</keyword>
<dbReference type="Proteomes" id="UP001501721">
    <property type="component" value="Unassembled WGS sequence"/>
</dbReference>
<dbReference type="RefSeq" id="WP_346075480.1">
    <property type="nucleotide sequence ID" value="NZ_BAAATL010000016.1"/>
</dbReference>